<evidence type="ECO:0000313" key="3">
    <source>
        <dbReference type="Proteomes" id="UP000219439"/>
    </source>
</evidence>
<keyword evidence="1" id="KW-0472">Membrane</keyword>
<evidence type="ECO:0000313" key="2">
    <source>
        <dbReference type="EMBL" id="SNZ21739.1"/>
    </source>
</evidence>
<gene>
    <name evidence="2" type="ORF">SAMN06265368_4864</name>
</gene>
<keyword evidence="1" id="KW-1133">Transmembrane helix</keyword>
<feature type="transmembrane region" description="Helical" evidence="1">
    <location>
        <begin position="106"/>
        <end position="127"/>
    </location>
</feature>
<protein>
    <recommendedName>
        <fullName evidence="4">Holin of 3TMs, for gene-transfer release</fullName>
    </recommendedName>
</protein>
<keyword evidence="3" id="KW-1185">Reference proteome</keyword>
<feature type="transmembrane region" description="Helical" evidence="1">
    <location>
        <begin position="65"/>
        <end position="86"/>
    </location>
</feature>
<proteinExistence type="predicted"/>
<dbReference type="AlphaFoldDB" id="A0A285PJ47"/>
<dbReference type="RefSeq" id="WP_097156113.1">
    <property type="nucleotide sequence ID" value="NZ_OBEL01000011.1"/>
</dbReference>
<dbReference type="OrthoDB" id="8449249at2"/>
<dbReference type="Proteomes" id="UP000219439">
    <property type="component" value="Unassembled WGS sequence"/>
</dbReference>
<evidence type="ECO:0008006" key="4">
    <source>
        <dbReference type="Google" id="ProtNLM"/>
    </source>
</evidence>
<name>A0A285PJ47_9HYPH</name>
<accession>A0A285PJ47</accession>
<reference evidence="2 3" key="1">
    <citation type="submission" date="2017-09" db="EMBL/GenBank/DDBJ databases">
        <authorList>
            <person name="Ehlers B."/>
            <person name="Leendertz F.H."/>
        </authorList>
    </citation>
    <scope>NUCLEOTIDE SEQUENCE [LARGE SCALE GENOMIC DNA]</scope>
    <source>
        <strain evidence="2 3">DSM 18289</strain>
    </source>
</reference>
<organism evidence="2 3">
    <name type="scientific">Cohaesibacter gelatinilyticus</name>
    <dbReference type="NCBI Taxonomy" id="372072"/>
    <lineage>
        <taxon>Bacteria</taxon>
        <taxon>Pseudomonadati</taxon>
        <taxon>Pseudomonadota</taxon>
        <taxon>Alphaproteobacteria</taxon>
        <taxon>Hyphomicrobiales</taxon>
        <taxon>Cohaesibacteraceae</taxon>
    </lineage>
</organism>
<evidence type="ECO:0000256" key="1">
    <source>
        <dbReference type="SAM" id="Phobius"/>
    </source>
</evidence>
<keyword evidence="1" id="KW-0812">Transmembrane</keyword>
<dbReference type="EMBL" id="OBEL01000011">
    <property type="protein sequence ID" value="SNZ21739.1"/>
    <property type="molecule type" value="Genomic_DNA"/>
</dbReference>
<sequence length="135" mass="15048">MTKIIKWLINQGLSWLTGGTLDRVLSTVDKSIDNETERQKIRSEAILSHIKTQEGTRQVAMQSRVFWAVWALFAVPLGLWWAAVMLDTTFTFGWWVPDLPQSVKPWADTIFGSIFGSGAGVAGVQLISSAIRGKR</sequence>